<dbReference type="EMBL" id="WOWK01000026">
    <property type="protein sequence ID" value="KAF0327029.1"/>
    <property type="molecule type" value="Genomic_DNA"/>
</dbReference>
<keyword evidence="3" id="KW-1185">Reference proteome</keyword>
<organism evidence="2 3">
    <name type="scientific">Colletotrichum asianum</name>
    <dbReference type="NCBI Taxonomy" id="702518"/>
    <lineage>
        <taxon>Eukaryota</taxon>
        <taxon>Fungi</taxon>
        <taxon>Dikarya</taxon>
        <taxon>Ascomycota</taxon>
        <taxon>Pezizomycotina</taxon>
        <taxon>Sordariomycetes</taxon>
        <taxon>Hypocreomycetidae</taxon>
        <taxon>Glomerellales</taxon>
        <taxon>Glomerellaceae</taxon>
        <taxon>Colletotrichum</taxon>
        <taxon>Colletotrichum gloeosporioides species complex</taxon>
    </lineage>
</organism>
<proteinExistence type="predicted"/>
<reference evidence="2 3" key="1">
    <citation type="submission" date="2019-12" db="EMBL/GenBank/DDBJ databases">
        <title>A genome sequence resource for the geographically widespread anthracnose pathogen Colletotrichum asianum.</title>
        <authorList>
            <person name="Meng Y."/>
        </authorList>
    </citation>
    <scope>NUCLEOTIDE SEQUENCE [LARGE SCALE GENOMIC DNA]</scope>
    <source>
        <strain evidence="2 3">ICMP 18580</strain>
    </source>
</reference>
<sequence>MQFTKFVLAALAAAVVSATPIAEAEAPTMMFSGEKLTARQYWCTECNNGKQTCCTATQCSSGYPC</sequence>
<feature type="chain" id="PRO_5034672633" evidence="1">
    <location>
        <begin position="19"/>
        <end position="65"/>
    </location>
</feature>
<feature type="signal peptide" evidence="1">
    <location>
        <begin position="1"/>
        <end position="18"/>
    </location>
</feature>
<dbReference type="Proteomes" id="UP000434172">
    <property type="component" value="Unassembled WGS sequence"/>
</dbReference>
<protein>
    <submittedName>
        <fullName evidence="2">Uncharacterized protein</fullName>
    </submittedName>
</protein>
<evidence type="ECO:0000313" key="2">
    <source>
        <dbReference type="EMBL" id="KAF0327029.1"/>
    </source>
</evidence>
<dbReference type="OrthoDB" id="10446176at2759"/>
<keyword evidence="1" id="KW-0732">Signal</keyword>
<dbReference type="AlphaFoldDB" id="A0A8H3WH78"/>
<name>A0A8H3WH78_9PEZI</name>
<accession>A0A8H3WH78</accession>
<gene>
    <name evidence="2" type="ORF">GQ607_005793</name>
</gene>
<evidence type="ECO:0000313" key="3">
    <source>
        <dbReference type="Proteomes" id="UP000434172"/>
    </source>
</evidence>
<evidence type="ECO:0000256" key="1">
    <source>
        <dbReference type="SAM" id="SignalP"/>
    </source>
</evidence>
<comment type="caution">
    <text evidence="2">The sequence shown here is derived from an EMBL/GenBank/DDBJ whole genome shotgun (WGS) entry which is preliminary data.</text>
</comment>